<proteinExistence type="predicted"/>
<dbReference type="Proteomes" id="UP000026915">
    <property type="component" value="Chromosome 5"/>
</dbReference>
<dbReference type="InParanoid" id="A0A061ET28"/>
<dbReference type="AlphaFoldDB" id="A0A061ET28"/>
<evidence type="ECO:0000256" key="4">
    <source>
        <dbReference type="SAM" id="MobiDB-lite"/>
    </source>
</evidence>
<sequence length="552" mass="59300">MTRDAMINTANGMISTSSSTANAQSPGLKTYFKTPEGRYKLHYEKTHPSGLLHYAHGKTVTQVTLAHLKDKPAPSTPTAPSSSFSASSGVRSAAARWLGSGNGSRALGFVGGNGGSKSISSTSRMGSLGASSLSNSMTNTNFDGKGTYLIFNVSDAIFISDLNSQDKDPIKSIHFSNSNPVCHAFDQEAKDGHDLLIGLNSGDVYSVSLRQQLQDVGKKLVGAQHYNKDGSVNNSRCTSIAWVPGGDGAFVVAHADGNMYVYEKNKDGAGDSSFSVIKDQTQFSVAHARYSKSNPIARWHVCQGSINSIAFSFDGSYLATVGRDGYLRVFDYSKEQLVCGGKSYYGALLCCAWSMDGKYILTGGEDDLVQVWSMEDRKVVAWGEGHNSWVSGVAFDSYWSSPNSDGTGETVMYRFGSVGQDTQLLLWDLEMDEIVVPLRRGPPGGSPTYSTGSQSSHWDNVCPLGTLQTAPSIRDVPKISPVVAHRVHTEPLSGLSFTQESVLTVCREGHIKIWMRPGVAESQSINSETVLSTSSKDKTLLSSKVGSSSYKQ</sequence>
<dbReference type="Gene3D" id="2.130.10.10">
    <property type="entry name" value="YVTN repeat-like/Quinoprotein amine dehydrogenase"/>
    <property type="match status" value="1"/>
</dbReference>
<gene>
    <name evidence="5" type="ORF">TCM_022131</name>
</gene>
<dbReference type="InterPro" id="IPR036322">
    <property type="entry name" value="WD40_repeat_dom_sf"/>
</dbReference>
<dbReference type="InterPro" id="IPR015943">
    <property type="entry name" value="WD40/YVTN_repeat-like_dom_sf"/>
</dbReference>
<dbReference type="SUPFAM" id="SSF50978">
    <property type="entry name" value="WD40 repeat-like"/>
    <property type="match status" value="1"/>
</dbReference>
<accession>A0A061ET28</accession>
<feature type="repeat" description="WD" evidence="3">
    <location>
        <begin position="341"/>
        <end position="382"/>
    </location>
</feature>
<dbReference type="eggNOG" id="KOG2394">
    <property type="taxonomic scope" value="Eukaryota"/>
</dbReference>
<dbReference type="Pfam" id="PF00400">
    <property type="entry name" value="WD40"/>
    <property type="match status" value="2"/>
</dbReference>
<evidence type="ECO:0000313" key="6">
    <source>
        <dbReference type="Proteomes" id="UP000026915"/>
    </source>
</evidence>
<evidence type="ECO:0000313" key="5">
    <source>
        <dbReference type="EMBL" id="EOY07803.1"/>
    </source>
</evidence>
<feature type="compositionally biased region" description="Low complexity" evidence="4">
    <location>
        <begin position="529"/>
        <end position="545"/>
    </location>
</feature>
<dbReference type="STRING" id="3641.A0A061ET28"/>
<feature type="region of interest" description="Disordered" evidence="4">
    <location>
        <begin position="529"/>
        <end position="552"/>
    </location>
</feature>
<keyword evidence="1 3" id="KW-0853">WD repeat</keyword>
<name>A0A061ET28_THECC</name>
<reference evidence="5 6" key="1">
    <citation type="journal article" date="2013" name="Genome Biol.">
        <title>The genome sequence of the most widely cultivated cacao type and its use to identify candidate genes regulating pod color.</title>
        <authorList>
            <person name="Motamayor J.C."/>
            <person name="Mockaitis K."/>
            <person name="Schmutz J."/>
            <person name="Haiminen N."/>
            <person name="Iii D.L."/>
            <person name="Cornejo O."/>
            <person name="Findley S.D."/>
            <person name="Zheng P."/>
            <person name="Utro F."/>
            <person name="Royaert S."/>
            <person name="Saski C."/>
            <person name="Jenkins J."/>
            <person name="Podicheti R."/>
            <person name="Zhao M."/>
            <person name="Scheffler B.E."/>
            <person name="Stack J.C."/>
            <person name="Feltus F.A."/>
            <person name="Mustiga G.M."/>
            <person name="Amores F."/>
            <person name="Phillips W."/>
            <person name="Marelli J.P."/>
            <person name="May G.D."/>
            <person name="Shapiro H."/>
            <person name="Ma J."/>
            <person name="Bustamante C.D."/>
            <person name="Schnell R.J."/>
            <person name="Main D."/>
            <person name="Gilbert D."/>
            <person name="Parida L."/>
            <person name="Kuhn D.N."/>
        </authorList>
    </citation>
    <scope>NUCLEOTIDE SEQUENCE [LARGE SCALE GENOMIC DNA]</scope>
    <source>
        <strain evidence="6">cv. Matina 1-6</strain>
    </source>
</reference>
<dbReference type="EMBL" id="CM001883">
    <property type="protein sequence ID" value="EOY07803.1"/>
    <property type="molecule type" value="Genomic_DNA"/>
</dbReference>
<organism evidence="5 6">
    <name type="scientific">Theobroma cacao</name>
    <name type="common">Cacao</name>
    <name type="synonym">Cocoa</name>
    <dbReference type="NCBI Taxonomy" id="3641"/>
    <lineage>
        <taxon>Eukaryota</taxon>
        <taxon>Viridiplantae</taxon>
        <taxon>Streptophyta</taxon>
        <taxon>Embryophyta</taxon>
        <taxon>Tracheophyta</taxon>
        <taxon>Spermatophyta</taxon>
        <taxon>Magnoliopsida</taxon>
        <taxon>eudicotyledons</taxon>
        <taxon>Gunneridae</taxon>
        <taxon>Pentapetalae</taxon>
        <taxon>rosids</taxon>
        <taxon>malvids</taxon>
        <taxon>Malvales</taxon>
        <taxon>Malvaceae</taxon>
        <taxon>Byttnerioideae</taxon>
        <taxon>Theobroma</taxon>
    </lineage>
</organism>
<keyword evidence="2" id="KW-0677">Repeat</keyword>
<dbReference type="OMA" id="KVAFDPY"/>
<dbReference type="Gramene" id="EOY07803">
    <property type="protein sequence ID" value="EOY07803"/>
    <property type="gene ID" value="TCM_022131"/>
</dbReference>
<dbReference type="PANTHER" id="PTHR14107">
    <property type="entry name" value="WD REPEAT PROTEIN"/>
    <property type="match status" value="1"/>
</dbReference>
<dbReference type="PANTHER" id="PTHR14107:SF16">
    <property type="entry name" value="AT02583P"/>
    <property type="match status" value="1"/>
</dbReference>
<dbReference type="InterPro" id="IPR051362">
    <property type="entry name" value="WD_repeat_creC_regulators"/>
</dbReference>
<dbReference type="FunCoup" id="A0A061ET28">
    <property type="interactions" value="3220"/>
</dbReference>
<protein>
    <submittedName>
        <fullName evidence="5">Transducin/WD40 repeat-like superfamily protein</fullName>
    </submittedName>
</protein>
<dbReference type="HOGENOM" id="CLU_036858_0_0_1"/>
<dbReference type="PROSITE" id="PS50082">
    <property type="entry name" value="WD_REPEATS_2"/>
    <property type="match status" value="1"/>
</dbReference>
<evidence type="ECO:0000256" key="3">
    <source>
        <dbReference type="PROSITE-ProRule" id="PRU00221"/>
    </source>
</evidence>
<evidence type="ECO:0000256" key="2">
    <source>
        <dbReference type="ARBA" id="ARBA00022737"/>
    </source>
</evidence>
<keyword evidence="6" id="KW-1185">Reference proteome</keyword>
<dbReference type="SMART" id="SM00320">
    <property type="entry name" value="WD40"/>
    <property type="match status" value="5"/>
</dbReference>
<dbReference type="InterPro" id="IPR001680">
    <property type="entry name" value="WD40_rpt"/>
</dbReference>
<evidence type="ECO:0000256" key="1">
    <source>
        <dbReference type="ARBA" id="ARBA00022574"/>
    </source>
</evidence>